<dbReference type="AlphaFoldDB" id="A0A0E9ST91"/>
<dbReference type="EMBL" id="GBXM01064105">
    <property type="protein sequence ID" value="JAH44472.1"/>
    <property type="molecule type" value="Transcribed_RNA"/>
</dbReference>
<organism evidence="1">
    <name type="scientific">Anguilla anguilla</name>
    <name type="common">European freshwater eel</name>
    <name type="synonym">Muraena anguilla</name>
    <dbReference type="NCBI Taxonomy" id="7936"/>
    <lineage>
        <taxon>Eukaryota</taxon>
        <taxon>Metazoa</taxon>
        <taxon>Chordata</taxon>
        <taxon>Craniata</taxon>
        <taxon>Vertebrata</taxon>
        <taxon>Euteleostomi</taxon>
        <taxon>Actinopterygii</taxon>
        <taxon>Neopterygii</taxon>
        <taxon>Teleostei</taxon>
        <taxon>Anguilliformes</taxon>
        <taxon>Anguillidae</taxon>
        <taxon>Anguilla</taxon>
    </lineage>
</organism>
<name>A0A0E9ST91_ANGAN</name>
<accession>A0A0E9ST91</accession>
<reference evidence="1" key="2">
    <citation type="journal article" date="2015" name="Fish Shellfish Immunol.">
        <title>Early steps in the European eel (Anguilla anguilla)-Vibrio vulnificus interaction in the gills: Role of the RtxA13 toxin.</title>
        <authorList>
            <person name="Callol A."/>
            <person name="Pajuelo D."/>
            <person name="Ebbesson L."/>
            <person name="Teles M."/>
            <person name="MacKenzie S."/>
            <person name="Amaro C."/>
        </authorList>
    </citation>
    <scope>NUCLEOTIDE SEQUENCE</scope>
</reference>
<reference evidence="1" key="1">
    <citation type="submission" date="2014-11" db="EMBL/GenBank/DDBJ databases">
        <authorList>
            <person name="Amaro Gonzalez C."/>
        </authorList>
    </citation>
    <scope>NUCLEOTIDE SEQUENCE</scope>
</reference>
<protein>
    <submittedName>
        <fullName evidence="1">Uncharacterized protein</fullName>
    </submittedName>
</protein>
<sequence length="51" mass="5546">MCKCASVQMSRGSASNSASVLFSIKHINSTYWDEGDMESFSPPNRCLVTTA</sequence>
<proteinExistence type="predicted"/>
<evidence type="ECO:0000313" key="1">
    <source>
        <dbReference type="EMBL" id="JAH44472.1"/>
    </source>
</evidence>